<feature type="compositionally biased region" description="Acidic residues" evidence="1">
    <location>
        <begin position="1"/>
        <end position="10"/>
    </location>
</feature>
<organism evidence="3 4">
    <name type="scientific">Mixia osmundae (strain CBS 9802 / IAM 14324 / JCM 22182 / KY 12970)</name>
    <dbReference type="NCBI Taxonomy" id="764103"/>
    <lineage>
        <taxon>Eukaryota</taxon>
        <taxon>Fungi</taxon>
        <taxon>Dikarya</taxon>
        <taxon>Basidiomycota</taxon>
        <taxon>Pucciniomycotina</taxon>
        <taxon>Mixiomycetes</taxon>
        <taxon>Mixiales</taxon>
        <taxon>Mixiaceae</taxon>
        <taxon>Mixia</taxon>
    </lineage>
</organism>
<keyword evidence="2" id="KW-0812">Transmembrane</keyword>
<dbReference type="AlphaFoldDB" id="G7E7B6"/>
<feature type="compositionally biased region" description="Low complexity" evidence="1">
    <location>
        <begin position="43"/>
        <end position="53"/>
    </location>
</feature>
<feature type="transmembrane region" description="Helical" evidence="2">
    <location>
        <begin position="470"/>
        <end position="492"/>
    </location>
</feature>
<accession>G7E7B6</accession>
<evidence type="ECO:0000313" key="4">
    <source>
        <dbReference type="Proteomes" id="UP000009131"/>
    </source>
</evidence>
<keyword evidence="4" id="KW-1185">Reference proteome</keyword>
<comment type="caution">
    <text evidence="3">The sequence shown here is derived from an EMBL/GenBank/DDBJ whole genome shotgun (WGS) entry which is preliminary data.</text>
</comment>
<reference evidence="3 4" key="1">
    <citation type="journal article" date="2011" name="J. Gen. Appl. Microbiol.">
        <title>Draft genome sequencing of the enigmatic basidiomycete Mixia osmundae.</title>
        <authorList>
            <person name="Nishida H."/>
            <person name="Nagatsuka Y."/>
            <person name="Sugiyama J."/>
        </authorList>
    </citation>
    <scope>NUCLEOTIDE SEQUENCE [LARGE SCALE GENOMIC DNA]</scope>
    <source>
        <strain evidence="4">CBS 9802 / IAM 14324 / JCM 22182 / KY 12970</strain>
    </source>
</reference>
<protein>
    <submittedName>
        <fullName evidence="3">Uncharacterized protein</fullName>
    </submittedName>
</protein>
<proteinExistence type="predicted"/>
<name>G7E7B6_MIXOS</name>
<dbReference type="RefSeq" id="XP_014571279.1">
    <property type="nucleotide sequence ID" value="XM_014715793.1"/>
</dbReference>
<feature type="compositionally biased region" description="Polar residues" evidence="1">
    <location>
        <begin position="580"/>
        <end position="593"/>
    </location>
</feature>
<reference evidence="3 4" key="2">
    <citation type="journal article" date="2012" name="Open Biol.">
        <title>Characteristics of nucleosomes and linker DNA regions on the genome of the basidiomycete Mixia osmundae revealed by mono- and dinucleosome mapping.</title>
        <authorList>
            <person name="Nishida H."/>
            <person name="Kondo S."/>
            <person name="Matsumoto T."/>
            <person name="Suzuki Y."/>
            <person name="Yoshikawa H."/>
            <person name="Taylor T.D."/>
            <person name="Sugiyama J."/>
        </authorList>
    </citation>
    <scope>NUCLEOTIDE SEQUENCE [LARGE SCALE GENOMIC DNA]</scope>
    <source>
        <strain evidence="4">CBS 9802 / IAM 14324 / JCM 22182 / KY 12970</strain>
    </source>
</reference>
<evidence type="ECO:0000313" key="3">
    <source>
        <dbReference type="EMBL" id="GAA98726.1"/>
    </source>
</evidence>
<gene>
    <name evidence="3" type="primary">Mo05414</name>
    <name evidence="3" type="ORF">E5Q_05414</name>
</gene>
<dbReference type="Proteomes" id="UP000009131">
    <property type="component" value="Unassembled WGS sequence"/>
</dbReference>
<evidence type="ECO:0000256" key="1">
    <source>
        <dbReference type="SAM" id="MobiDB-lite"/>
    </source>
</evidence>
<keyword evidence="2" id="KW-1133">Transmembrane helix</keyword>
<dbReference type="InParanoid" id="G7E7B6"/>
<sequence>MAQLAGDDEAQGPAALLKSDDTSDMGRQSPGPDAAIRKLAVPGHVQHGASHGQGHQGRHHDDQSQPHHQQRHLALTKADVHGPQMLAYDVIEPSDVAESVSSAPVSFAKPTTSRRHKAHKTKPASTIWWTPTAGDAAFPSWQATHTFNPYIAEPAAATAWWTPGPDDGDYTPPAPVAAEIASSTAMTIPEVSSVPPMPDAVMADLSDASTVPCSSTVSSLSLAAEVATSSSFSIEAASSLCTSSAAMQTASIFTTSSASAIATCSSSKTFASMDVASMSSESAASMKDIPAPSLSFVPADATISSGGISESTKAATATSTSSASLTAQAAPPSTLTSTTAAMSTCSGSMSDQALHAANDMTASSPSALAAAAEEASSSVFVVTSTQYVYPDGSPAIIDAIVDNENDSYSRQVGVPTLRHRSSSTIGSTYTLSVTATTTIAPGTRPTDMPELNAHDTVNLGNLKLTRTTGVLVYIIIGMASIAILASAVSYAFSRISRNRRGAPSVFRSESRHGYPESVVTVEERSDEAKPAPDGMTQIDLGQASAERVMPWQSPSRFAKSLKASALPRRVSPYATEFSPGRTSRTLATSTYSTHSDHQVSELIRQRATSTSRQAPMEDL</sequence>
<dbReference type="EMBL" id="BABT02000163">
    <property type="protein sequence ID" value="GAA98726.1"/>
    <property type="molecule type" value="Genomic_DNA"/>
</dbReference>
<dbReference type="HOGENOM" id="CLU_441509_0_0_1"/>
<evidence type="ECO:0000256" key="2">
    <source>
        <dbReference type="SAM" id="Phobius"/>
    </source>
</evidence>
<feature type="region of interest" description="Disordered" evidence="1">
    <location>
        <begin position="572"/>
        <end position="619"/>
    </location>
</feature>
<feature type="region of interest" description="Disordered" evidence="1">
    <location>
        <begin position="1"/>
        <end position="73"/>
    </location>
</feature>
<keyword evidence="2" id="KW-0472">Membrane</keyword>